<evidence type="ECO:0000313" key="4">
    <source>
        <dbReference type="Proteomes" id="UP000664052"/>
    </source>
</evidence>
<gene>
    <name evidence="3" type="ORF">JYK02_38350</name>
</gene>
<feature type="chain" id="PRO_5045363263" evidence="2">
    <location>
        <begin position="27"/>
        <end position="418"/>
    </location>
</feature>
<keyword evidence="4" id="KW-1185">Reference proteome</keyword>
<feature type="region of interest" description="Disordered" evidence="1">
    <location>
        <begin position="393"/>
        <end position="418"/>
    </location>
</feature>
<reference evidence="3 4" key="1">
    <citation type="submission" date="2021-02" db="EMBL/GenBank/DDBJ databases">
        <title>De Novo genome assembly of isolated myxobacteria.</title>
        <authorList>
            <person name="Stevens D.C."/>
        </authorList>
    </citation>
    <scope>NUCLEOTIDE SEQUENCE [LARGE SCALE GENOMIC DNA]</scope>
    <source>
        <strain evidence="3 4">ATCC 29039</strain>
    </source>
</reference>
<dbReference type="PROSITE" id="PS51257">
    <property type="entry name" value="PROKAR_LIPOPROTEIN"/>
    <property type="match status" value="1"/>
</dbReference>
<feature type="compositionally biased region" description="Basic and acidic residues" evidence="1">
    <location>
        <begin position="393"/>
        <end position="409"/>
    </location>
</feature>
<protein>
    <submittedName>
        <fullName evidence="3">Uncharacterized protein</fullName>
    </submittedName>
</protein>
<dbReference type="RefSeq" id="WP_207057919.1">
    <property type="nucleotide sequence ID" value="NZ_JAFIMU010000017.1"/>
</dbReference>
<dbReference type="Proteomes" id="UP000664052">
    <property type="component" value="Unassembled WGS sequence"/>
</dbReference>
<dbReference type="EMBL" id="JAFIMU010000017">
    <property type="protein sequence ID" value="MBN8233396.1"/>
    <property type="molecule type" value="Genomic_DNA"/>
</dbReference>
<feature type="signal peptide" evidence="2">
    <location>
        <begin position="1"/>
        <end position="26"/>
    </location>
</feature>
<evidence type="ECO:0000256" key="2">
    <source>
        <dbReference type="SAM" id="SignalP"/>
    </source>
</evidence>
<name>A0ABS3DPX7_9BACT</name>
<keyword evidence="2" id="KW-0732">Signal</keyword>
<evidence type="ECO:0000313" key="3">
    <source>
        <dbReference type="EMBL" id="MBN8233396.1"/>
    </source>
</evidence>
<comment type="caution">
    <text evidence="3">The sequence shown here is derived from an EMBL/GenBank/DDBJ whole genome shotgun (WGS) entry which is preliminary data.</text>
</comment>
<organism evidence="3 4">
    <name type="scientific">Corallococcus macrosporus</name>
    <dbReference type="NCBI Taxonomy" id="35"/>
    <lineage>
        <taxon>Bacteria</taxon>
        <taxon>Pseudomonadati</taxon>
        <taxon>Myxococcota</taxon>
        <taxon>Myxococcia</taxon>
        <taxon>Myxococcales</taxon>
        <taxon>Cystobacterineae</taxon>
        <taxon>Myxococcaceae</taxon>
        <taxon>Corallococcus</taxon>
    </lineage>
</organism>
<accession>A0ABS3DPX7</accession>
<proteinExistence type="predicted"/>
<evidence type="ECO:0000256" key="1">
    <source>
        <dbReference type="SAM" id="MobiDB-lite"/>
    </source>
</evidence>
<sequence length="418" mass="46029">MTRTSRPCFWLVALAAAVTACGMPGAQDREVLTSDDSLYAVLEVVPRSGVPLEHDRMGPTRVAAVDLTPARKRGAPRFFAEGDFECSGSRFSCGRLAEARGALLLGTPFPTSLETGALATWEEGTTRTLEGSRFDFLALSGLPLMRLTSELDGRPARVEVRLVKKCRARAVRVHETRWEGTGSGVIAVPARMHHRWVELERPDCFAPQDLESVIPTPDEQRSAAEHAAEVERYRLAEVKKAQDRLSAALAYRDERFAAFEAEAARLARQPPLSTLRPDALSEVERLLHPHTAALARAAGLKSVEMQRVCKQRQPRKSGSKPGGCKSWGYAMVVTFRDGEVQRVMHPGNAERARHFSKAALDADGVLRVEVSLPGRWKPPQVAEQVQATLRFAARDLKPRGDPDPRELPRPDGWTVSAP</sequence>